<name>A0A4D4LWU2_STRAX</name>
<dbReference type="Proteomes" id="UP000302139">
    <property type="component" value="Unassembled WGS sequence"/>
</dbReference>
<evidence type="ECO:0000256" key="1">
    <source>
        <dbReference type="SAM" id="MobiDB-lite"/>
    </source>
</evidence>
<dbReference type="EMBL" id="BJHX01000001">
    <property type="protein sequence ID" value="GDY62647.1"/>
    <property type="molecule type" value="Genomic_DNA"/>
</dbReference>
<proteinExistence type="predicted"/>
<sequence length="94" mass="10257">MIVTTAVGRIFDHFTKAELTLPADQLPWRSGPVVRGLRLLPVRYELRGTPSESHPVPPPRHDGEAPDTAPTADHRSRGLLSALRRLMTGTGRAG</sequence>
<evidence type="ECO:0000313" key="3">
    <source>
        <dbReference type="Proteomes" id="UP000302139"/>
    </source>
</evidence>
<accession>A0A4D4LWU2</accession>
<protein>
    <submittedName>
        <fullName evidence="2">Uncharacterized protein</fullName>
    </submittedName>
</protein>
<dbReference type="AlphaFoldDB" id="A0A4D4LWU2"/>
<comment type="caution">
    <text evidence="2">The sequence shown here is derived from an EMBL/GenBank/DDBJ whole genome shotgun (WGS) entry which is preliminary data.</text>
</comment>
<gene>
    <name evidence="2" type="ORF">SAV14893_020400</name>
</gene>
<reference evidence="2 3" key="1">
    <citation type="submission" date="2019-04" db="EMBL/GenBank/DDBJ databases">
        <title>Draft genome sequences of Streptomyces avermitilis NBRC 14893.</title>
        <authorList>
            <person name="Komaki H."/>
            <person name="Tamura T."/>
            <person name="Hosoyama A."/>
        </authorList>
    </citation>
    <scope>NUCLEOTIDE SEQUENCE [LARGE SCALE GENOMIC DNA]</scope>
    <source>
        <strain evidence="2 3">NBRC 14893</strain>
    </source>
</reference>
<evidence type="ECO:0000313" key="2">
    <source>
        <dbReference type="EMBL" id="GDY62647.1"/>
    </source>
</evidence>
<feature type="region of interest" description="Disordered" evidence="1">
    <location>
        <begin position="46"/>
        <end position="78"/>
    </location>
</feature>
<organism evidence="2 3">
    <name type="scientific">Streptomyces avermitilis</name>
    <dbReference type="NCBI Taxonomy" id="33903"/>
    <lineage>
        <taxon>Bacteria</taxon>
        <taxon>Bacillati</taxon>
        <taxon>Actinomycetota</taxon>
        <taxon>Actinomycetes</taxon>
        <taxon>Kitasatosporales</taxon>
        <taxon>Streptomycetaceae</taxon>
        <taxon>Streptomyces</taxon>
    </lineage>
</organism>